<keyword evidence="1" id="KW-1133">Transmembrane helix</keyword>
<evidence type="ECO:0000313" key="2">
    <source>
        <dbReference type="EMBL" id="OHV06054.1"/>
    </source>
</evidence>
<feature type="transmembrane region" description="Helical" evidence="1">
    <location>
        <begin position="67"/>
        <end position="90"/>
    </location>
</feature>
<evidence type="ECO:0000256" key="1">
    <source>
        <dbReference type="SAM" id="Phobius"/>
    </source>
</evidence>
<dbReference type="EMBL" id="MLQM01000009">
    <property type="protein sequence ID" value="OHV06054.1"/>
    <property type="molecule type" value="Genomic_DNA"/>
</dbReference>
<feature type="transmembrane region" description="Helical" evidence="1">
    <location>
        <begin position="34"/>
        <end position="55"/>
    </location>
</feature>
<sequence>MMLHPVSPAVAPAVGARWPIVACAAGLLALAAAFVPFGVGLIAVAFAGAGIAAGVAARVRGAPRRGLAVAGVSTSALAIVIAGVMVAVYLPGADPADSADTESGWMASTSNTDEILRDYLRVSFGAIDPAGSSLLPVTLTSRLDRAASIHLVVAGFVGNREIARDTDFVTLAGQATQRVAMFYAYLNEDRIPQLQKAHFRVVEAAIYWHTG</sequence>
<protein>
    <submittedName>
        <fullName evidence="2">Uncharacterized protein</fullName>
    </submittedName>
</protein>
<accession>A0A1S1NP88</accession>
<dbReference type="AlphaFoldDB" id="A0A1S1NP88"/>
<keyword evidence="1" id="KW-0812">Transmembrane</keyword>
<reference evidence="2 3" key="1">
    <citation type="submission" date="2016-10" db="EMBL/GenBank/DDBJ databases">
        <title>Genome sequence of Mycobacterium talmonii.</title>
        <authorList>
            <person name="Greninger A.L."/>
            <person name="Elliott B."/>
            <person name="Vasireddy S."/>
            <person name="Vasireddy R."/>
        </authorList>
    </citation>
    <scope>NUCLEOTIDE SEQUENCE [LARGE SCALE GENOMIC DNA]</scope>
    <source>
        <strain evidence="3">NE-TNMC-100812</strain>
    </source>
</reference>
<evidence type="ECO:0000313" key="3">
    <source>
        <dbReference type="Proteomes" id="UP000179734"/>
    </source>
</evidence>
<gene>
    <name evidence="2" type="ORF">BKN37_03625</name>
</gene>
<proteinExistence type="predicted"/>
<organism evidence="2 3">
    <name type="scientific">Mycobacterium talmoniae</name>
    <dbReference type="NCBI Taxonomy" id="1858794"/>
    <lineage>
        <taxon>Bacteria</taxon>
        <taxon>Bacillati</taxon>
        <taxon>Actinomycetota</taxon>
        <taxon>Actinomycetes</taxon>
        <taxon>Mycobacteriales</taxon>
        <taxon>Mycobacteriaceae</taxon>
        <taxon>Mycobacterium</taxon>
    </lineage>
</organism>
<name>A0A1S1NP88_9MYCO</name>
<dbReference type="RefSeq" id="WP_071021611.1">
    <property type="nucleotide sequence ID" value="NZ_MLQM01000009.1"/>
</dbReference>
<dbReference type="Proteomes" id="UP000179734">
    <property type="component" value="Unassembled WGS sequence"/>
</dbReference>
<keyword evidence="1" id="KW-0472">Membrane</keyword>
<keyword evidence="3" id="KW-1185">Reference proteome</keyword>
<comment type="caution">
    <text evidence="2">The sequence shown here is derived from an EMBL/GenBank/DDBJ whole genome shotgun (WGS) entry which is preliminary data.</text>
</comment>